<evidence type="ECO:0000313" key="3">
    <source>
        <dbReference type="Proteomes" id="UP000620124"/>
    </source>
</evidence>
<feature type="region of interest" description="Disordered" evidence="1">
    <location>
        <begin position="339"/>
        <end position="374"/>
    </location>
</feature>
<dbReference type="AlphaFoldDB" id="A0A8H6Z3L6"/>
<organism evidence="2 3">
    <name type="scientific">Mycena venus</name>
    <dbReference type="NCBI Taxonomy" id="2733690"/>
    <lineage>
        <taxon>Eukaryota</taxon>
        <taxon>Fungi</taxon>
        <taxon>Dikarya</taxon>
        <taxon>Basidiomycota</taxon>
        <taxon>Agaricomycotina</taxon>
        <taxon>Agaricomycetes</taxon>
        <taxon>Agaricomycetidae</taxon>
        <taxon>Agaricales</taxon>
        <taxon>Marasmiineae</taxon>
        <taxon>Mycenaceae</taxon>
        <taxon>Mycena</taxon>
    </lineage>
</organism>
<reference evidence="2" key="1">
    <citation type="submission" date="2020-05" db="EMBL/GenBank/DDBJ databases">
        <title>Mycena genomes resolve the evolution of fungal bioluminescence.</title>
        <authorList>
            <person name="Tsai I.J."/>
        </authorList>
    </citation>
    <scope>NUCLEOTIDE SEQUENCE</scope>
    <source>
        <strain evidence="2">CCC161011</strain>
    </source>
</reference>
<feature type="compositionally biased region" description="Polar residues" evidence="1">
    <location>
        <begin position="124"/>
        <end position="133"/>
    </location>
</feature>
<protein>
    <submittedName>
        <fullName evidence="2">Uncharacterized protein</fullName>
    </submittedName>
</protein>
<keyword evidence="3" id="KW-1185">Reference proteome</keyword>
<accession>A0A8H6Z3L6</accession>
<feature type="compositionally biased region" description="Polar residues" evidence="1">
    <location>
        <begin position="365"/>
        <end position="374"/>
    </location>
</feature>
<dbReference type="EMBL" id="JACAZI010000001">
    <property type="protein sequence ID" value="KAF7371693.1"/>
    <property type="molecule type" value="Genomic_DNA"/>
</dbReference>
<feature type="compositionally biased region" description="Polar residues" evidence="1">
    <location>
        <begin position="53"/>
        <end position="62"/>
    </location>
</feature>
<name>A0A8H6Z3L6_9AGAR</name>
<comment type="caution">
    <text evidence="2">The sequence shown here is derived from an EMBL/GenBank/DDBJ whole genome shotgun (WGS) entry which is preliminary data.</text>
</comment>
<dbReference type="OrthoDB" id="3070716at2759"/>
<feature type="region of interest" description="Disordered" evidence="1">
    <location>
        <begin position="92"/>
        <end position="138"/>
    </location>
</feature>
<gene>
    <name evidence="2" type="ORF">MVEN_00025600</name>
</gene>
<proteinExistence type="predicted"/>
<evidence type="ECO:0000313" key="2">
    <source>
        <dbReference type="EMBL" id="KAF7371693.1"/>
    </source>
</evidence>
<sequence length="374" mass="39063">MNATQNPIDDGDIHSPRKAVRGNNSTDAPSELPKLRTDRPRPPPAQRKISGSGARSSGTTDEGNADDVFTGQPTVGISHEFALVTRTARTNDGLVTGHHETDVESDLEPGEITENPPTNGPDANPQSAENATDGTDAHSDMAVDEAHPVDEILAAGVQADAQERLELGDPHPFVFANNAQADQHGVALAATANDHPDHPPPATAQAAPAGIVQGVPLAPAQAEERLELGHPHPFVFANPAQADEHGVALAAAANNPAVFPPVPAHYQMAQAAPIFYFGAPAATQAAPQVGNAHKANVPTNDAARANGLAQRLAAHPVLNGQPVELFMFPPIATHAAQELKNRYANPHRRLPAAPLPESAEPRRYNPTSAPSSTS</sequence>
<feature type="region of interest" description="Disordered" evidence="1">
    <location>
        <begin position="1"/>
        <end position="73"/>
    </location>
</feature>
<dbReference type="Proteomes" id="UP000620124">
    <property type="component" value="Unassembled WGS sequence"/>
</dbReference>
<evidence type="ECO:0000256" key="1">
    <source>
        <dbReference type="SAM" id="MobiDB-lite"/>
    </source>
</evidence>